<dbReference type="EC" id="2.4.1.-" evidence="4"/>
<evidence type="ECO:0000313" key="6">
    <source>
        <dbReference type="Proteomes" id="UP000655225"/>
    </source>
</evidence>
<accession>A0A834YN29</accession>
<gene>
    <name evidence="5" type="ORF">HHK36_024398</name>
</gene>
<dbReference type="OrthoDB" id="5835829at2759"/>
<dbReference type="EMBL" id="JABCRI010000018">
    <property type="protein sequence ID" value="KAF8389880.1"/>
    <property type="molecule type" value="Genomic_DNA"/>
</dbReference>
<organism evidence="5 6">
    <name type="scientific">Tetracentron sinense</name>
    <name type="common">Spur-leaf</name>
    <dbReference type="NCBI Taxonomy" id="13715"/>
    <lineage>
        <taxon>Eukaryota</taxon>
        <taxon>Viridiplantae</taxon>
        <taxon>Streptophyta</taxon>
        <taxon>Embryophyta</taxon>
        <taxon>Tracheophyta</taxon>
        <taxon>Spermatophyta</taxon>
        <taxon>Magnoliopsida</taxon>
        <taxon>Trochodendrales</taxon>
        <taxon>Trochodendraceae</taxon>
        <taxon>Tetracentron</taxon>
    </lineage>
</organism>
<comment type="caution">
    <text evidence="5">The sequence shown here is derived from an EMBL/GenBank/DDBJ whole genome shotgun (WGS) entry which is preliminary data.</text>
</comment>
<keyword evidence="6" id="KW-1185">Reference proteome</keyword>
<dbReference type="AlphaFoldDB" id="A0A834YN29"/>
<dbReference type="InterPro" id="IPR002213">
    <property type="entry name" value="UDP_glucos_trans"/>
</dbReference>
<dbReference type="OMA" id="KVVYVCF"/>
<name>A0A834YN29_TETSI</name>
<dbReference type="GO" id="GO:0035251">
    <property type="term" value="F:UDP-glucosyltransferase activity"/>
    <property type="evidence" value="ECO:0007669"/>
    <property type="project" value="TreeGrafter"/>
</dbReference>
<dbReference type="InterPro" id="IPR035595">
    <property type="entry name" value="UDP_glycos_trans_CS"/>
</dbReference>
<dbReference type="Proteomes" id="UP000655225">
    <property type="component" value="Unassembled WGS sequence"/>
</dbReference>
<evidence type="ECO:0000256" key="4">
    <source>
        <dbReference type="RuleBase" id="RU362057"/>
    </source>
</evidence>
<dbReference type="FunFam" id="3.40.50.2000:FF:000143">
    <property type="entry name" value="UDP-glycosyltransferase 89B1"/>
    <property type="match status" value="1"/>
</dbReference>
<keyword evidence="3" id="KW-0328">Glycosyltransferase</keyword>
<dbReference type="Gene3D" id="3.40.50.2000">
    <property type="entry name" value="Glycogen Phosphorylase B"/>
    <property type="match status" value="2"/>
</dbReference>
<dbReference type="PROSITE" id="PS00375">
    <property type="entry name" value="UDPGT"/>
    <property type="match status" value="1"/>
</dbReference>
<dbReference type="PANTHER" id="PTHR48047:SF8">
    <property type="entry name" value="FLAVONOL 3-O-GLUCOSYLTRANSFERASE UGT89B1"/>
    <property type="match status" value="1"/>
</dbReference>
<dbReference type="FunFam" id="3.40.50.2000:FF:000064">
    <property type="entry name" value="Glycosyltransferase"/>
    <property type="match status" value="1"/>
</dbReference>
<dbReference type="Pfam" id="PF00201">
    <property type="entry name" value="UDPGT"/>
    <property type="match status" value="1"/>
</dbReference>
<comment type="similarity">
    <text evidence="1 3">Belongs to the UDP-glycosyltransferase family.</text>
</comment>
<evidence type="ECO:0000256" key="1">
    <source>
        <dbReference type="ARBA" id="ARBA00009995"/>
    </source>
</evidence>
<reference evidence="5 6" key="1">
    <citation type="submission" date="2020-04" db="EMBL/GenBank/DDBJ databases">
        <title>Plant Genome Project.</title>
        <authorList>
            <person name="Zhang R.-G."/>
        </authorList>
    </citation>
    <scope>NUCLEOTIDE SEQUENCE [LARGE SCALE GENOMIC DNA]</scope>
    <source>
        <strain evidence="5">YNK0</strain>
        <tissue evidence="5">Leaf</tissue>
    </source>
</reference>
<dbReference type="SUPFAM" id="SSF53756">
    <property type="entry name" value="UDP-Glycosyltransferase/glycogen phosphorylase"/>
    <property type="match status" value="1"/>
</dbReference>
<evidence type="ECO:0000313" key="5">
    <source>
        <dbReference type="EMBL" id="KAF8389880.1"/>
    </source>
</evidence>
<dbReference type="CDD" id="cd03784">
    <property type="entry name" value="GT1_Gtf-like"/>
    <property type="match status" value="1"/>
</dbReference>
<evidence type="ECO:0000256" key="2">
    <source>
        <dbReference type="ARBA" id="ARBA00022679"/>
    </source>
</evidence>
<sequence length="473" mass="51680">MTNSGGGAHIMVFPFPAQGHMIPLLDLTHQLATRGLTITILVTPKNLSLLNPLLSKNPSIQTLVLPFPSHPSIPPGVENLKDMPGNTFRAMMPALGELYYPVLHWFQTHPSPPVAILSDMFLGWTHHLASQLRIPRIVFSPSGALAMAVVYSLWRDLPFRDDPDDSNVPISFPKVPNSPTYPWWQLSPIFRSYVAGDPVSEFLRDGFLANVASWGMVFNSFSELEPVYLDHMRKDLGHDRVWAVGPLLPPVDDPLKPRGGSSSVAAVDVISWLDTCHDDSVVYACFGSQAVLRNRQMDELAAGLERSGVRFVWAVKEATSWPAGREYGTAPDGFEERVAGRGLVIRGWAPQVAILSHRAVGGFLTHCGWNSVLEGLIAGVPLLAWPLGADQFSNATLLVDQLRVAVRVCEGAETIPNSAELARAITELLGEKRSEKVRVMEVRRAALDAIKEGGSSFNDLDGLVKHLCGLSGK</sequence>
<protein>
    <recommendedName>
        <fullName evidence="4">Glycosyltransferase</fullName>
        <ecNumber evidence="4">2.4.1.-</ecNumber>
    </recommendedName>
</protein>
<evidence type="ECO:0000256" key="3">
    <source>
        <dbReference type="RuleBase" id="RU003718"/>
    </source>
</evidence>
<keyword evidence="2 3" id="KW-0808">Transferase</keyword>
<proteinExistence type="inferred from homology"/>
<dbReference type="PANTHER" id="PTHR48047">
    <property type="entry name" value="GLYCOSYLTRANSFERASE"/>
    <property type="match status" value="1"/>
</dbReference>